<dbReference type="EMBL" id="BQKE01000001">
    <property type="protein sequence ID" value="GJM62414.1"/>
    <property type="molecule type" value="Genomic_DNA"/>
</dbReference>
<comment type="similarity">
    <text evidence="3 4">In the N-terminal section; belongs to the HFCD (homo-oligomeric flavin containing Cys decarboxylase) superfamily.</text>
</comment>
<feature type="domain" description="Flavoprotein" evidence="5">
    <location>
        <begin position="12"/>
        <end position="184"/>
    </location>
</feature>
<comment type="catalytic activity">
    <reaction evidence="3 4">
        <text>N-[(R)-4-phosphopantothenoyl]-L-cysteine + H(+) = (R)-4'-phosphopantetheine + CO2</text>
        <dbReference type="Rhea" id="RHEA:16793"/>
        <dbReference type="ChEBI" id="CHEBI:15378"/>
        <dbReference type="ChEBI" id="CHEBI:16526"/>
        <dbReference type="ChEBI" id="CHEBI:59458"/>
        <dbReference type="ChEBI" id="CHEBI:61723"/>
        <dbReference type="EC" id="4.1.1.36"/>
    </reaction>
</comment>
<feature type="binding site" evidence="3">
    <location>
        <position position="331"/>
    </location>
    <ligand>
        <name>CTP</name>
        <dbReference type="ChEBI" id="CHEBI:37563"/>
    </ligand>
</feature>
<dbReference type="InterPro" id="IPR003382">
    <property type="entry name" value="Flavoprotein"/>
</dbReference>
<dbReference type="GO" id="GO:0071513">
    <property type="term" value="C:phosphopantothenoylcysteine decarboxylase complex"/>
    <property type="evidence" value="ECO:0007669"/>
    <property type="project" value="TreeGrafter"/>
</dbReference>
<comment type="catalytic activity">
    <reaction evidence="3 4">
        <text>(R)-4'-phosphopantothenate + L-cysteine + CTP = N-[(R)-4-phosphopantothenoyl]-L-cysteine + CMP + diphosphate + H(+)</text>
        <dbReference type="Rhea" id="RHEA:19397"/>
        <dbReference type="ChEBI" id="CHEBI:10986"/>
        <dbReference type="ChEBI" id="CHEBI:15378"/>
        <dbReference type="ChEBI" id="CHEBI:33019"/>
        <dbReference type="ChEBI" id="CHEBI:35235"/>
        <dbReference type="ChEBI" id="CHEBI:37563"/>
        <dbReference type="ChEBI" id="CHEBI:59458"/>
        <dbReference type="ChEBI" id="CHEBI:60377"/>
        <dbReference type="EC" id="6.3.2.5"/>
    </reaction>
</comment>
<dbReference type="InterPro" id="IPR005252">
    <property type="entry name" value="CoaBC"/>
</dbReference>
<dbReference type="RefSeq" id="WP_253275702.1">
    <property type="nucleotide sequence ID" value="NZ_BQKE01000001.1"/>
</dbReference>
<keyword evidence="3" id="KW-0460">Magnesium</keyword>
<evidence type="ECO:0000259" key="5">
    <source>
        <dbReference type="Pfam" id="PF02441"/>
    </source>
</evidence>
<feature type="binding site" evidence="3">
    <location>
        <position position="349"/>
    </location>
    <ligand>
        <name>CTP</name>
        <dbReference type="ChEBI" id="CHEBI:37563"/>
    </ligand>
</feature>
<evidence type="ECO:0000259" key="6">
    <source>
        <dbReference type="Pfam" id="PF04127"/>
    </source>
</evidence>
<feature type="region of interest" description="Phosphopantothenate--cysteine ligase" evidence="3">
    <location>
        <begin position="197"/>
        <end position="407"/>
    </location>
</feature>
<dbReference type="NCBIfam" id="TIGR00521">
    <property type="entry name" value="coaBC_dfp"/>
    <property type="match status" value="1"/>
</dbReference>
<dbReference type="InterPro" id="IPR007085">
    <property type="entry name" value="DNA/pantothenate-metab_flavo_C"/>
</dbReference>
<dbReference type="Gene3D" id="3.40.50.10300">
    <property type="entry name" value="CoaB-like"/>
    <property type="match status" value="1"/>
</dbReference>
<protein>
    <recommendedName>
        <fullName evidence="3">Coenzyme A biosynthesis bifunctional protein CoaBC</fullName>
    </recommendedName>
    <alternativeName>
        <fullName evidence="3">DNA/pantothenate metabolism flavoprotein</fullName>
    </alternativeName>
    <alternativeName>
        <fullName evidence="3">Phosphopantothenoylcysteine synthetase/decarboxylase</fullName>
        <shortName evidence="3">PPCS-PPCDC</shortName>
    </alternativeName>
    <domain>
        <recommendedName>
            <fullName evidence="3">Phosphopantothenoylcysteine decarboxylase</fullName>
            <shortName evidence="3">PPC decarboxylase</shortName>
            <shortName evidence="3">PPC-DC</shortName>
            <ecNumber evidence="3">4.1.1.36</ecNumber>
        </recommendedName>
        <alternativeName>
            <fullName evidence="3">CoaC</fullName>
        </alternativeName>
    </domain>
    <domain>
        <recommendedName>
            <fullName evidence="3">Phosphopantothenate--cysteine ligase</fullName>
            <ecNumber evidence="3">6.3.2.5</ecNumber>
        </recommendedName>
        <alternativeName>
            <fullName evidence="3">CoaB</fullName>
        </alternativeName>
        <alternativeName>
            <fullName evidence="3">Phosphopantothenoylcysteine synthetase</fullName>
            <shortName evidence="3">PPC synthetase</shortName>
            <shortName evidence="3">PPC-S</shortName>
        </alternativeName>
    </domain>
</protein>
<dbReference type="Gene3D" id="3.40.50.1950">
    <property type="entry name" value="Flavin prenyltransferase-like"/>
    <property type="match status" value="1"/>
</dbReference>
<reference evidence="7 8" key="1">
    <citation type="submission" date="2021-12" db="EMBL/GenBank/DDBJ databases">
        <title>Genome sequencing of bacteria with rrn-lacking chromosome and rrn-plasmid.</title>
        <authorList>
            <person name="Anda M."/>
            <person name="Iwasaki W."/>
        </authorList>
    </citation>
    <scope>NUCLEOTIDE SEQUENCE [LARGE SCALE GENOMIC DNA]</scope>
    <source>
        <strain evidence="7 8">NBRC 15940</strain>
    </source>
</reference>
<comment type="function">
    <text evidence="3">Catalyzes two sequential steps in the biosynthesis of coenzyme A. In the first step cysteine is conjugated to 4'-phosphopantothenate to form 4-phosphopantothenoylcysteine. In the second step the latter compound is decarboxylated to form 4'-phosphopantotheine.</text>
</comment>
<dbReference type="EC" id="4.1.1.36" evidence="3"/>
<keyword evidence="1 3" id="KW-0210">Decarboxylase</keyword>
<evidence type="ECO:0000256" key="1">
    <source>
        <dbReference type="ARBA" id="ARBA00022793"/>
    </source>
</evidence>
<dbReference type="Pfam" id="PF02441">
    <property type="entry name" value="Flavoprotein"/>
    <property type="match status" value="1"/>
</dbReference>
<dbReference type="HAMAP" id="MF_02225">
    <property type="entry name" value="CoaBC"/>
    <property type="match status" value="1"/>
</dbReference>
<dbReference type="GO" id="GO:0004633">
    <property type="term" value="F:phosphopantothenoylcysteine decarboxylase activity"/>
    <property type="evidence" value="ECO:0007669"/>
    <property type="project" value="UniProtKB-UniRule"/>
</dbReference>
<keyword evidence="3" id="KW-0511">Multifunctional enzyme</keyword>
<keyword evidence="2 3" id="KW-0456">Lyase</keyword>
<dbReference type="InterPro" id="IPR035929">
    <property type="entry name" value="CoaB-like_sf"/>
</dbReference>
<keyword evidence="3 4" id="KW-0436">Ligase</keyword>
<keyword evidence="3 4" id="KW-0285">Flavoprotein</keyword>
<dbReference type="Pfam" id="PF04127">
    <property type="entry name" value="DFP"/>
    <property type="match status" value="1"/>
</dbReference>
<comment type="pathway">
    <text evidence="3 4">Cofactor biosynthesis; coenzyme A biosynthesis; CoA from (R)-pantothenate: step 3/5.</text>
</comment>
<comment type="similarity">
    <text evidence="3 4">In the C-terminal section; belongs to the PPC synthetase family.</text>
</comment>
<dbReference type="InterPro" id="IPR036551">
    <property type="entry name" value="Flavin_trans-like"/>
</dbReference>
<dbReference type="PANTHER" id="PTHR14359:SF6">
    <property type="entry name" value="PHOSPHOPANTOTHENOYLCYSTEINE DECARBOXYLASE"/>
    <property type="match status" value="1"/>
</dbReference>
<comment type="cofactor">
    <cofactor evidence="3">
        <name>FMN</name>
        <dbReference type="ChEBI" id="CHEBI:58210"/>
    </cofactor>
    <text evidence="3">Binds 1 FMN per subunit.</text>
</comment>
<keyword evidence="8" id="KW-1185">Reference proteome</keyword>
<organism evidence="7 8">
    <name type="scientific">Persicobacter diffluens</name>
    <dbReference type="NCBI Taxonomy" id="981"/>
    <lineage>
        <taxon>Bacteria</taxon>
        <taxon>Pseudomonadati</taxon>
        <taxon>Bacteroidota</taxon>
        <taxon>Cytophagia</taxon>
        <taxon>Cytophagales</taxon>
        <taxon>Persicobacteraceae</taxon>
        <taxon>Persicobacter</taxon>
    </lineage>
</organism>
<dbReference type="SUPFAM" id="SSF102645">
    <property type="entry name" value="CoaB-like"/>
    <property type="match status" value="1"/>
</dbReference>
<evidence type="ECO:0000256" key="2">
    <source>
        <dbReference type="ARBA" id="ARBA00023239"/>
    </source>
</evidence>
<evidence type="ECO:0000313" key="8">
    <source>
        <dbReference type="Proteomes" id="UP001310022"/>
    </source>
</evidence>
<evidence type="ECO:0000256" key="3">
    <source>
        <dbReference type="HAMAP-Rule" id="MF_02225"/>
    </source>
</evidence>
<proteinExistence type="inferred from homology"/>
<keyword evidence="3" id="KW-0479">Metal-binding</keyword>
<dbReference type="GO" id="GO:0015937">
    <property type="term" value="P:coenzyme A biosynthetic process"/>
    <property type="evidence" value="ECO:0007669"/>
    <property type="project" value="UniProtKB-UniRule"/>
</dbReference>
<comment type="caution">
    <text evidence="7">The sequence shown here is derived from an EMBL/GenBank/DDBJ whole genome shotgun (WGS) entry which is preliminary data.</text>
</comment>
<name>A0AAN4VYM3_9BACT</name>
<comment type="cofactor">
    <cofactor evidence="3">
        <name>Mg(2+)</name>
        <dbReference type="ChEBI" id="CHEBI:18420"/>
    </cofactor>
</comment>
<feature type="binding site" evidence="3">
    <location>
        <position position="286"/>
    </location>
    <ligand>
        <name>CTP</name>
        <dbReference type="ChEBI" id="CHEBI:37563"/>
    </ligand>
</feature>
<feature type="binding site" evidence="3">
    <location>
        <position position="296"/>
    </location>
    <ligand>
        <name>CTP</name>
        <dbReference type="ChEBI" id="CHEBI:37563"/>
    </ligand>
</feature>
<keyword evidence="3 4" id="KW-0288">FMN</keyword>
<dbReference type="Proteomes" id="UP001310022">
    <property type="component" value="Unassembled WGS sequence"/>
</dbReference>
<dbReference type="GO" id="GO:0015941">
    <property type="term" value="P:pantothenate catabolic process"/>
    <property type="evidence" value="ECO:0007669"/>
    <property type="project" value="InterPro"/>
</dbReference>
<dbReference type="AlphaFoldDB" id="A0AAN4VYM3"/>
<gene>
    <name evidence="3" type="primary">coaBC</name>
    <name evidence="7" type="ORF">PEDI_29660</name>
</gene>
<comment type="pathway">
    <text evidence="3 4">Cofactor biosynthesis; coenzyme A biosynthesis; CoA from (R)-pantothenate: step 2/5.</text>
</comment>
<dbReference type="PANTHER" id="PTHR14359">
    <property type="entry name" value="HOMO-OLIGOMERIC FLAVIN CONTAINING CYS DECARBOXYLASE FAMILY"/>
    <property type="match status" value="1"/>
</dbReference>
<evidence type="ECO:0000256" key="4">
    <source>
        <dbReference type="RuleBase" id="RU364078"/>
    </source>
</evidence>
<dbReference type="SUPFAM" id="SSF52507">
    <property type="entry name" value="Homo-oligomeric flavin-containing Cys decarboxylases, HFCD"/>
    <property type="match status" value="1"/>
</dbReference>
<accession>A0AAN4VYM3</accession>
<evidence type="ECO:0000313" key="7">
    <source>
        <dbReference type="EMBL" id="GJM62414.1"/>
    </source>
</evidence>
<comment type="caution">
    <text evidence="3">Lacks conserved residue(s) required for the propagation of feature annotation.</text>
</comment>
<feature type="region of interest" description="Phosphopantothenoylcysteine decarboxylase" evidence="3">
    <location>
        <begin position="1"/>
        <end position="196"/>
    </location>
</feature>
<dbReference type="GO" id="GO:0010181">
    <property type="term" value="F:FMN binding"/>
    <property type="evidence" value="ECO:0007669"/>
    <property type="project" value="UniProtKB-UniRule"/>
</dbReference>
<comment type="function">
    <text evidence="4">Catalyzes two steps in the biosynthesis of coenzyme A. In the first step cysteine is conjugated to 4'-phosphopantothenate to form 4-phosphopantothenoylcysteine, in the latter compound is decarboxylated to form 4'-phosphopantotheine.</text>
</comment>
<dbReference type="EC" id="6.3.2.5" evidence="3"/>
<dbReference type="GO" id="GO:0004632">
    <property type="term" value="F:phosphopantothenate--cysteine ligase activity"/>
    <property type="evidence" value="ECO:0007669"/>
    <property type="project" value="UniProtKB-UniRule"/>
</dbReference>
<feature type="domain" description="DNA/pantothenate metabolism flavoprotein C-terminal" evidence="6">
    <location>
        <begin position="192"/>
        <end position="402"/>
    </location>
</feature>
<feature type="binding site" evidence="3">
    <location>
        <position position="345"/>
    </location>
    <ligand>
        <name>CTP</name>
        <dbReference type="ChEBI" id="CHEBI:37563"/>
    </ligand>
</feature>
<dbReference type="GO" id="GO:0046872">
    <property type="term" value="F:metal ion binding"/>
    <property type="evidence" value="ECO:0007669"/>
    <property type="project" value="UniProtKB-KW"/>
</dbReference>
<sequence length="407" mass="44195">MMQDPQTSLKGKKILLAVTGSIAAYKAAHLVRLLVKEGAEVQVLMTEASKAFITPLTLATLSNNAVLSEYANLKNGVWNSHVELGLWADVMLVAPATAKTLSQMANGYADNLMGATYLSARCPVMFAPAMDLDMYQHPSTLKNIQTLQSYGNLFIEAEHGELASGLIGQGRMAEPEHIVTALQQYFASDRPLKGKQCLVTAGPTYEAIDPVRFIGNHSSGKMGYAIAEELLRQGASVTLVSGPTALEIHHPNLEVYKVTSAQDMNDICSRTFPESDIAVLSAAVADYTPKIKSEEKIKKEGDTMMIECVKTPDIAANLGEIKIPSQFIVGFALETENESQNAQSKLERKKFDMIVLNSLKDKGAGFGFDTNKVTFIHKDGSIQENPLKTKTQVAVDIVEQIINKSNG</sequence>